<evidence type="ECO:0008006" key="9">
    <source>
        <dbReference type="Google" id="ProtNLM"/>
    </source>
</evidence>
<proteinExistence type="predicted"/>
<dbReference type="AlphaFoldDB" id="D3BAY7"/>
<evidence type="ECO:0000313" key="8">
    <source>
        <dbReference type="Proteomes" id="UP000001396"/>
    </source>
</evidence>
<dbReference type="Pfam" id="PF00097">
    <property type="entry name" value="zf-C3HC4"/>
    <property type="match status" value="1"/>
</dbReference>
<keyword evidence="3" id="KW-0862">Zinc</keyword>
<dbReference type="CDD" id="cd19757">
    <property type="entry name" value="Bbox1"/>
    <property type="match status" value="1"/>
</dbReference>
<dbReference type="PROSITE" id="PS50089">
    <property type="entry name" value="ZF_RING_2"/>
    <property type="match status" value="1"/>
</dbReference>
<dbReference type="PROSITE" id="PS00518">
    <property type="entry name" value="ZF_RING_1"/>
    <property type="match status" value="1"/>
</dbReference>
<evidence type="ECO:0000259" key="5">
    <source>
        <dbReference type="PROSITE" id="PS50089"/>
    </source>
</evidence>
<dbReference type="InterPro" id="IPR018957">
    <property type="entry name" value="Znf_C3HC4_RING-type"/>
</dbReference>
<evidence type="ECO:0000256" key="2">
    <source>
        <dbReference type="ARBA" id="ARBA00022771"/>
    </source>
</evidence>
<dbReference type="InterPro" id="IPR001841">
    <property type="entry name" value="Znf_RING"/>
</dbReference>
<dbReference type="Gene3D" id="3.30.40.10">
    <property type="entry name" value="Zinc/RING finger domain, C3HC4 (zinc finger)"/>
    <property type="match status" value="1"/>
</dbReference>
<dbReference type="RefSeq" id="XP_020433841.1">
    <property type="nucleotide sequence ID" value="XM_020576592.1"/>
</dbReference>
<dbReference type="GeneID" id="31361202"/>
<reference evidence="7 8" key="1">
    <citation type="journal article" date="2011" name="Genome Res.">
        <title>Phylogeny-wide analysis of social amoeba genomes highlights ancient origins for complex intercellular communication.</title>
        <authorList>
            <person name="Heidel A.J."/>
            <person name="Lawal H.M."/>
            <person name="Felder M."/>
            <person name="Schilde C."/>
            <person name="Helps N.R."/>
            <person name="Tunggal B."/>
            <person name="Rivero F."/>
            <person name="John U."/>
            <person name="Schleicher M."/>
            <person name="Eichinger L."/>
            <person name="Platzer M."/>
            <person name="Noegel A.A."/>
            <person name="Schaap P."/>
            <person name="Gloeckner G."/>
        </authorList>
    </citation>
    <scope>NUCLEOTIDE SEQUENCE [LARGE SCALE GENOMIC DNA]</scope>
    <source>
        <strain evidence="8">ATCC 26659 / Pp 5 / PN500</strain>
    </source>
</reference>
<dbReference type="STRING" id="670386.D3BAY7"/>
<dbReference type="InterPro" id="IPR000315">
    <property type="entry name" value="Znf_B-box"/>
</dbReference>
<dbReference type="EMBL" id="ADBJ01000025">
    <property type="protein sequence ID" value="EFA81724.1"/>
    <property type="molecule type" value="Genomic_DNA"/>
</dbReference>
<name>D3BAY7_HETP5</name>
<keyword evidence="1" id="KW-0479">Metal-binding</keyword>
<dbReference type="InterPro" id="IPR017907">
    <property type="entry name" value="Znf_RING_CS"/>
</dbReference>
<sequence>MLAIDIQPSLMCLMMVKNPPHQYATKKDDISDSSGDEDYRSSSRNLFKFFSALSNDVKCPVCFEILNRPLMLSCLHSFCTSCLQEVTNNQSVTCPLCRCVTKLSEKGIDGLPINRDLTNVCESIKKAFEFCPKVCDHCFQKKVTRKCEQCCIFLCKGCCDTLHAKRNSHHTIIISDGSSVDDFDVESHVQIENEFDPPLYLPFNITRKKCTTIFRDWVRSLWFAPSDLNEKLVLRYIKPVYLPYWIFEAHTTTRYGATMSNGNTSIPQLGGTNNINIGKYEKNWVAKTNLFSNKYRQATIANNKLIDRDLLIQVQSWELSNIPSAEVTCPPDPKILTLAYLLDETTAWKKNAEVRIKQKDKELCEERVKSNCPIGSNIKDIFVDTSVTSVASQRVFLPCYFIKYVYNNENFSVIVNAQSSKVVGHRPYAGIGGIFRMFKPS</sequence>
<dbReference type="OMA" id="YDSKSYT"/>
<feature type="domain" description="RING-type" evidence="5">
    <location>
        <begin position="59"/>
        <end position="98"/>
    </location>
</feature>
<keyword evidence="2 4" id="KW-0863">Zinc-finger</keyword>
<dbReference type="PANTHER" id="PTHR25464">
    <property type="entry name" value="TRIPARTITE MOTIF-CONTAINING PROTEIN 2-LIKE PROTEIN"/>
    <property type="match status" value="1"/>
</dbReference>
<dbReference type="GO" id="GO:0008270">
    <property type="term" value="F:zinc ion binding"/>
    <property type="evidence" value="ECO:0007669"/>
    <property type="project" value="UniProtKB-KW"/>
</dbReference>
<gene>
    <name evidence="7" type="ORF">PPL_05718</name>
</gene>
<organism evidence="7 8">
    <name type="scientific">Heterostelium pallidum (strain ATCC 26659 / Pp 5 / PN500)</name>
    <name type="common">Cellular slime mold</name>
    <name type="synonym">Polysphondylium pallidum</name>
    <dbReference type="NCBI Taxonomy" id="670386"/>
    <lineage>
        <taxon>Eukaryota</taxon>
        <taxon>Amoebozoa</taxon>
        <taxon>Evosea</taxon>
        <taxon>Eumycetozoa</taxon>
        <taxon>Dictyostelia</taxon>
        <taxon>Acytosteliales</taxon>
        <taxon>Acytosteliaceae</taxon>
        <taxon>Heterostelium</taxon>
    </lineage>
</organism>
<protein>
    <recommendedName>
        <fullName evidence="9">RING-type domain-containing protein</fullName>
    </recommendedName>
</protein>
<dbReference type="SMART" id="SM00184">
    <property type="entry name" value="RING"/>
    <property type="match status" value="1"/>
</dbReference>
<dbReference type="SUPFAM" id="SSF57850">
    <property type="entry name" value="RING/U-box"/>
    <property type="match status" value="1"/>
</dbReference>
<dbReference type="PROSITE" id="PS50119">
    <property type="entry name" value="ZF_BBOX"/>
    <property type="match status" value="1"/>
</dbReference>
<evidence type="ECO:0000259" key="6">
    <source>
        <dbReference type="PROSITE" id="PS50119"/>
    </source>
</evidence>
<dbReference type="InterPro" id="IPR013083">
    <property type="entry name" value="Znf_RING/FYVE/PHD"/>
</dbReference>
<evidence type="ECO:0000256" key="3">
    <source>
        <dbReference type="ARBA" id="ARBA00022833"/>
    </source>
</evidence>
<feature type="domain" description="B box-type" evidence="6">
    <location>
        <begin position="134"/>
        <end position="174"/>
    </location>
</feature>
<evidence type="ECO:0000256" key="4">
    <source>
        <dbReference type="PROSITE-ProRule" id="PRU00024"/>
    </source>
</evidence>
<comment type="caution">
    <text evidence="7">The sequence shown here is derived from an EMBL/GenBank/DDBJ whole genome shotgun (WGS) entry which is preliminary data.</text>
</comment>
<keyword evidence="8" id="KW-1185">Reference proteome</keyword>
<dbReference type="PANTHER" id="PTHR25464:SF2">
    <property type="entry name" value="RING-TYPE DOMAIN-CONTAINING PROTEIN"/>
    <property type="match status" value="1"/>
</dbReference>
<evidence type="ECO:0000256" key="1">
    <source>
        <dbReference type="ARBA" id="ARBA00022723"/>
    </source>
</evidence>
<accession>D3BAY7</accession>
<dbReference type="Proteomes" id="UP000001396">
    <property type="component" value="Unassembled WGS sequence"/>
</dbReference>
<evidence type="ECO:0000313" key="7">
    <source>
        <dbReference type="EMBL" id="EFA81724.1"/>
    </source>
</evidence>
<dbReference type="InParanoid" id="D3BAY7"/>